<reference evidence="2" key="1">
    <citation type="submission" date="2022-10" db="EMBL/GenBank/DDBJ databases">
        <title>WGS of marine actinomycetes from Thailand.</title>
        <authorList>
            <person name="Thawai C."/>
        </authorList>
    </citation>
    <scope>NUCLEOTIDE SEQUENCE</scope>
    <source>
        <strain evidence="2">SW21</strain>
    </source>
</reference>
<feature type="region of interest" description="Disordered" evidence="1">
    <location>
        <begin position="1"/>
        <end position="22"/>
    </location>
</feature>
<evidence type="ECO:0000313" key="2">
    <source>
        <dbReference type="EMBL" id="MCX2966188.1"/>
    </source>
</evidence>
<accession>A0A9X3D798</accession>
<evidence type="ECO:0000313" key="3">
    <source>
        <dbReference type="Proteomes" id="UP001143347"/>
    </source>
</evidence>
<comment type="caution">
    <text evidence="2">The sequence shown here is derived from an EMBL/GenBank/DDBJ whole genome shotgun (WGS) entry which is preliminary data.</text>
</comment>
<dbReference type="Proteomes" id="UP001143347">
    <property type="component" value="Unassembled WGS sequence"/>
</dbReference>
<organism evidence="2 3">
    <name type="scientific">Gordonia aquimaris</name>
    <dbReference type="NCBI Taxonomy" id="2984863"/>
    <lineage>
        <taxon>Bacteria</taxon>
        <taxon>Bacillati</taxon>
        <taxon>Actinomycetota</taxon>
        <taxon>Actinomycetes</taxon>
        <taxon>Mycobacteriales</taxon>
        <taxon>Gordoniaceae</taxon>
        <taxon>Gordonia</taxon>
    </lineage>
</organism>
<dbReference type="EMBL" id="JAPKFM010000024">
    <property type="protein sequence ID" value="MCX2966188.1"/>
    <property type="molecule type" value="Genomic_DNA"/>
</dbReference>
<keyword evidence="3" id="KW-1185">Reference proteome</keyword>
<name>A0A9X3D798_9ACTN</name>
<evidence type="ECO:0000256" key="1">
    <source>
        <dbReference type="SAM" id="MobiDB-lite"/>
    </source>
</evidence>
<sequence>MTDRAGDPAPSVRFDPSSPVERMVQPTPRALAERAAHLIAAATGSTDAVEEAARRLPAYLPAAVRWQLVAAVEVQADRIARSRHPMLADMFGAGPIPWACWQAELIEPWPILADSAARLGKALPTLTAPALQVAIQQ</sequence>
<protein>
    <submittedName>
        <fullName evidence="2">Uncharacterized protein</fullName>
    </submittedName>
</protein>
<proteinExistence type="predicted"/>
<dbReference type="AlphaFoldDB" id="A0A9X3D798"/>
<gene>
    <name evidence="2" type="ORF">OSB52_19065</name>
</gene>
<dbReference type="RefSeq" id="WP_266063098.1">
    <property type="nucleotide sequence ID" value="NZ_JAPKFM010000024.1"/>
</dbReference>